<evidence type="ECO:0000256" key="4">
    <source>
        <dbReference type="ARBA" id="ARBA00022519"/>
    </source>
</evidence>
<feature type="transmembrane region" description="Helical" evidence="10">
    <location>
        <begin position="394"/>
        <end position="413"/>
    </location>
</feature>
<feature type="non-terminal residue" evidence="13">
    <location>
        <position position="636"/>
    </location>
</feature>
<dbReference type="GO" id="GO:0005886">
    <property type="term" value="C:plasma membrane"/>
    <property type="evidence" value="ECO:0007669"/>
    <property type="project" value="UniProtKB-SubCell"/>
</dbReference>
<dbReference type="PANTHER" id="PTHR43653">
    <property type="entry name" value="CYTOCHROME C ASSEMBLY PROTEIN-RELATED"/>
    <property type="match status" value="1"/>
</dbReference>
<comment type="similarity">
    <text evidence="2">Belongs to the CcmF/CycK/Ccl1/NrfE/CcsA family.</text>
</comment>
<feature type="transmembrane region" description="Helical" evidence="10">
    <location>
        <begin position="175"/>
        <end position="195"/>
    </location>
</feature>
<dbReference type="GO" id="GO:0015232">
    <property type="term" value="F:heme transmembrane transporter activity"/>
    <property type="evidence" value="ECO:0007669"/>
    <property type="project" value="InterPro"/>
</dbReference>
<protein>
    <submittedName>
        <fullName evidence="13">Heme lyase CcmF/NrfE family subunit</fullName>
    </submittedName>
</protein>
<dbReference type="GO" id="GO:0017004">
    <property type="term" value="P:cytochrome complex assembly"/>
    <property type="evidence" value="ECO:0007669"/>
    <property type="project" value="UniProtKB-KW"/>
</dbReference>
<feature type="transmembrane region" description="Helical" evidence="10">
    <location>
        <begin position="274"/>
        <end position="292"/>
    </location>
</feature>
<evidence type="ECO:0000256" key="2">
    <source>
        <dbReference type="ARBA" id="ARBA00009186"/>
    </source>
</evidence>
<dbReference type="AlphaFoldDB" id="A0A832PPM9"/>
<feature type="domain" description="Cytochrome c assembly protein" evidence="11">
    <location>
        <begin position="89"/>
        <end position="295"/>
    </location>
</feature>
<dbReference type="GO" id="GO:0016829">
    <property type="term" value="F:lyase activity"/>
    <property type="evidence" value="ECO:0007669"/>
    <property type="project" value="UniProtKB-KW"/>
</dbReference>
<evidence type="ECO:0000256" key="3">
    <source>
        <dbReference type="ARBA" id="ARBA00022475"/>
    </source>
</evidence>
<sequence>MIAETGHFALILALGIALFQTVVPMLGAARGHAAWMDSARPAAVAQFGLLAIAFAALTWSFVTSDFSVALVYENSHSAKPMLYKITGVWGNHEGSMLLWVLILALFGAAAAVFGEHLPPGLRARVLSVQGAIGAAFLAFIIFTSNPFTRMPLPAFDGRDLNPLLQDPGLAFHPPFLYLGYVGLSMSFSFAVAALIEGRVDAAWARWVRPWTLAAWVFLTIGIALGSWWAYYELGWGGFWFWDPVENASFMPWLFAAALLHSAIVVEKRETLKSWTILLAIVAFGFSLIGTFIVRSGVITSVHSFASDPARGVFILAILALFVGGALTLFAARAGAMTAKGVFSPVSREGALLLNNMLLAVASLVVFIGTIWPLVAEMFWARKLSVGAPFFNQAFTPFMVVLAIVLPIGAILPWKRGKLGRAVRTLVPAAVLAVAVAALTYAVSTGNSGLAVVGAALGSWLIAGAAVDIWQRAGGQAGRLARLPRADWGRVVAHAGLGVTFIGISLLMAWSVEDIRVAREGESFEVAGYHITLVDVSEMPGPNYISTTATMRVERGGRQVAMLYPEKRVYPVQSMPTTEASIRTSVFGDIYLVIGDAQQGGGWAVRSYIKPFAFWLWLGCGLMALGGLISLTDRRWR</sequence>
<keyword evidence="3" id="KW-1003">Cell membrane</keyword>
<dbReference type="InterPro" id="IPR002541">
    <property type="entry name" value="Cyt_c_assembly"/>
</dbReference>
<feature type="transmembrane region" description="Helical" evidence="10">
    <location>
        <begin position="312"/>
        <end position="331"/>
    </location>
</feature>
<dbReference type="GO" id="GO:0020037">
    <property type="term" value="F:heme binding"/>
    <property type="evidence" value="ECO:0007669"/>
    <property type="project" value="InterPro"/>
</dbReference>
<comment type="function">
    <text evidence="9">Required for the biogenesis of c-type cytochromes. Possible subunit of a heme lyase.</text>
</comment>
<comment type="caution">
    <text evidence="13">The sequence shown here is derived from an EMBL/GenBank/DDBJ whole genome shotgun (WGS) entry which is preliminary data.</text>
</comment>
<dbReference type="PANTHER" id="PTHR43653:SF1">
    <property type="entry name" value="CYTOCHROME C-TYPE BIOGENESIS PROTEIN CCMF"/>
    <property type="match status" value="1"/>
</dbReference>
<evidence type="ECO:0000256" key="8">
    <source>
        <dbReference type="ARBA" id="ARBA00023136"/>
    </source>
</evidence>
<evidence type="ECO:0000256" key="7">
    <source>
        <dbReference type="ARBA" id="ARBA00022989"/>
    </source>
</evidence>
<feature type="domain" description="Cytochrome c-type biogenesis protein CcmF C-terminal" evidence="12">
    <location>
        <begin position="315"/>
        <end position="633"/>
    </location>
</feature>
<feature type="transmembrane region" description="Helical" evidence="10">
    <location>
        <begin position="249"/>
        <end position="265"/>
    </location>
</feature>
<dbReference type="InterPro" id="IPR003567">
    <property type="entry name" value="Cyt_c_biogenesis"/>
</dbReference>
<feature type="transmembrane region" description="Helical" evidence="10">
    <location>
        <begin position="6"/>
        <end position="29"/>
    </location>
</feature>
<evidence type="ECO:0000256" key="1">
    <source>
        <dbReference type="ARBA" id="ARBA00004429"/>
    </source>
</evidence>
<keyword evidence="13" id="KW-0456">Lyase</keyword>
<dbReference type="InterPro" id="IPR003568">
    <property type="entry name" value="Cyt_c_biogenesis_CcmF"/>
</dbReference>
<reference evidence="13 14" key="1">
    <citation type="journal article" date="2020" name="Biotechnol. Biofuels">
        <title>New insights from the biogas microbiome by comprehensive genome-resolved metagenomics of nearly 1600 species originating from multiple anaerobic digesters.</title>
        <authorList>
            <person name="Campanaro S."/>
            <person name="Treu L."/>
            <person name="Rodriguez-R L.M."/>
            <person name="Kovalovszki A."/>
            <person name="Ziels R.M."/>
            <person name="Maus I."/>
            <person name="Zhu X."/>
            <person name="Kougias P.G."/>
            <person name="Basile A."/>
            <person name="Luo G."/>
            <person name="Schluter A."/>
            <person name="Konstantinidis K.T."/>
            <person name="Angelidaki I."/>
        </authorList>
    </citation>
    <scope>NUCLEOTIDE SEQUENCE [LARGE SCALE GENOMIC DNA]</scope>
    <source>
        <strain evidence="13">AS04akNAM_125</strain>
    </source>
</reference>
<proteinExistence type="inferred from homology"/>
<dbReference type="Proteomes" id="UP000580830">
    <property type="component" value="Unassembled WGS sequence"/>
</dbReference>
<keyword evidence="5 10" id="KW-0812">Transmembrane</keyword>
<evidence type="ECO:0000313" key="13">
    <source>
        <dbReference type="EMBL" id="HHW34692.1"/>
    </source>
</evidence>
<evidence type="ECO:0000256" key="5">
    <source>
        <dbReference type="ARBA" id="ARBA00022692"/>
    </source>
</evidence>
<evidence type="ECO:0000313" key="14">
    <source>
        <dbReference type="Proteomes" id="UP000580830"/>
    </source>
</evidence>
<feature type="transmembrane region" description="Helical" evidence="10">
    <location>
        <begin position="352"/>
        <end position="374"/>
    </location>
</feature>
<comment type="subcellular location">
    <subcellularLocation>
        <location evidence="1">Cell inner membrane</location>
        <topology evidence="1">Multi-pass membrane protein</topology>
    </subcellularLocation>
</comment>
<feature type="transmembrane region" description="Helical" evidence="10">
    <location>
        <begin position="449"/>
        <end position="469"/>
    </location>
</feature>
<dbReference type="PRINTS" id="PR01411">
    <property type="entry name" value="CCMFBIOGNSIS"/>
</dbReference>
<feature type="transmembrane region" description="Helical" evidence="10">
    <location>
        <begin position="125"/>
        <end position="143"/>
    </location>
</feature>
<dbReference type="RefSeq" id="WP_303730702.1">
    <property type="nucleotide sequence ID" value="NZ_DULP01000170.1"/>
</dbReference>
<keyword evidence="4" id="KW-0997">Cell inner membrane</keyword>
<keyword evidence="6" id="KW-0201">Cytochrome c-type biogenesis</keyword>
<dbReference type="EMBL" id="DULP01000170">
    <property type="protein sequence ID" value="HHW34692.1"/>
    <property type="molecule type" value="Genomic_DNA"/>
</dbReference>
<feature type="transmembrane region" description="Helical" evidence="10">
    <location>
        <begin position="207"/>
        <end position="229"/>
    </location>
</feature>
<feature type="transmembrane region" description="Helical" evidence="10">
    <location>
        <begin position="611"/>
        <end position="630"/>
    </location>
</feature>
<evidence type="ECO:0000259" key="11">
    <source>
        <dbReference type="Pfam" id="PF01578"/>
    </source>
</evidence>
<accession>A0A832PPM9</accession>
<evidence type="ECO:0000256" key="10">
    <source>
        <dbReference type="SAM" id="Phobius"/>
    </source>
</evidence>
<feature type="transmembrane region" description="Helical" evidence="10">
    <location>
        <begin position="490"/>
        <end position="511"/>
    </location>
</feature>
<feature type="transmembrane region" description="Helical" evidence="10">
    <location>
        <begin position="96"/>
        <end position="113"/>
    </location>
</feature>
<evidence type="ECO:0000256" key="6">
    <source>
        <dbReference type="ARBA" id="ARBA00022748"/>
    </source>
</evidence>
<dbReference type="NCBIfam" id="TIGR00353">
    <property type="entry name" value="nrfE"/>
    <property type="match status" value="1"/>
</dbReference>
<dbReference type="PRINTS" id="PR01410">
    <property type="entry name" value="CCBIOGENESIS"/>
</dbReference>
<feature type="transmembrane region" description="Helical" evidence="10">
    <location>
        <begin position="41"/>
        <end position="62"/>
    </location>
</feature>
<dbReference type="InterPro" id="IPR032523">
    <property type="entry name" value="CcmF_C"/>
</dbReference>
<dbReference type="Pfam" id="PF01578">
    <property type="entry name" value="Cytochrom_C_asm"/>
    <property type="match status" value="1"/>
</dbReference>
<evidence type="ECO:0000259" key="12">
    <source>
        <dbReference type="Pfam" id="PF16327"/>
    </source>
</evidence>
<dbReference type="NCBIfam" id="NF007691">
    <property type="entry name" value="PRK10369.1"/>
    <property type="match status" value="1"/>
</dbReference>
<feature type="transmembrane region" description="Helical" evidence="10">
    <location>
        <begin position="425"/>
        <end position="443"/>
    </location>
</feature>
<gene>
    <name evidence="13" type="ORF">GXX24_11225</name>
</gene>
<dbReference type="Pfam" id="PF16327">
    <property type="entry name" value="CcmF_C"/>
    <property type="match status" value="1"/>
</dbReference>
<keyword evidence="8 10" id="KW-0472">Membrane</keyword>
<name>A0A832PPM9_9RHOB</name>
<keyword evidence="7 10" id="KW-1133">Transmembrane helix</keyword>
<evidence type="ECO:0000256" key="9">
    <source>
        <dbReference type="ARBA" id="ARBA00037230"/>
    </source>
</evidence>
<organism evidence="13 14">
    <name type="scientific">Paracoccus solventivorans</name>
    <dbReference type="NCBI Taxonomy" id="53463"/>
    <lineage>
        <taxon>Bacteria</taxon>
        <taxon>Pseudomonadati</taxon>
        <taxon>Pseudomonadota</taxon>
        <taxon>Alphaproteobacteria</taxon>
        <taxon>Rhodobacterales</taxon>
        <taxon>Paracoccaceae</taxon>
        <taxon>Paracoccus</taxon>
    </lineage>
</organism>